<feature type="transmembrane region" description="Helical" evidence="1">
    <location>
        <begin position="12"/>
        <end position="31"/>
    </location>
</feature>
<sequence length="1112" mass="117418">MLTRLARIVGGIVSFLFLGLVLIAGGVALLFGTSTGQDFVREQTISALGRLLGPAYEASLGEQSFEFREDGTLAISWSGVRLQRRDEVNRAGDVRRVSVGLRLLPLAGGRLEFGRLEIDGARIDLTAFGEPPARSSERASDAVSTAAAHSVVGRSAESVIRTFERQLQALQAFHFDTVEFRDIVVEGVSGLPGDLRLRSAELHRDIDGSLQLATDLQVGALPVHLAGSALFGTDDQRLRAMSLRSSPIAVGDFAPPASEDDVFDERPFGSDAAVWMDVSLRRDTRSDVPVLSAGFHSGPGAIQVGLNHTRVESADLMMEYRGGEDRLTIVRSPMRFRDVSFDLQGEVAPVREADGQTDPDRLGVRIGSDEILSKVGGSGEARRASLWIAGEATPSTGAATANEMVLRTGSGMLAGSASRATGGPDALNVLKLAGTSLSARDVKAFWPFLISGRARDWVLRHVGDDGTVPDASISLEVREDRLGVAFKPENQPTDRELSVDVSLESVDSATTGSLPRIVGAQGSLQVRGSTTTVDVSEADVEGFNDVRIAPSRVTMSKPTEGDKRDLMVALELDASGPLNQLLTIANAEPIHALRSVEFDATKATGSGRGQVGANLRLGRYVARKDQVLDWTVSAELQDASPGQPIQGQRIEHLTGPVDIKPGQLDAKLQGDVAGLPADLVVHLPFGDQPVGDRKVALDLAVPAKRVADLVPALSDVLEGDLRAAVDVGQNGIVADIDLRRAGIDLPSIAWKKGPGVPASLRLSVAQDGDQTRLRNIALTGEGFSATGEAVVDADGLRSAKLKDVALNPGDDVSVDVERQRGGLAVRVAGDRFDARPILAELRNSIGGDDTKRPGGGTFDVAADVETLTGFNGRSISNFTLNYASAKGRMAALAFTGETNGGGTLRGDLSPRPSGRSMRISSNDTGAMLAFSGLYGHMEGGQAVLELVGDPDAGYQGALQIRNFTLVDEPRLSRIVGSSPQPGTQSLSEAVGQELRTERAFFDQASARMAYGNKTLQVADGIVRGPVFGSSFAGTLYDPRGRIDITGSFMPAYGINRIFGAIPLIGQILGNGNEGGLIGITYRLSGAFASPTLVVNPISAIAPGIFRSIFAFQ</sequence>
<organism evidence="2 3">
    <name type="scientific">Aureimonas jatrophae</name>
    <dbReference type="NCBI Taxonomy" id="1166073"/>
    <lineage>
        <taxon>Bacteria</taxon>
        <taxon>Pseudomonadati</taxon>
        <taxon>Pseudomonadota</taxon>
        <taxon>Alphaproteobacteria</taxon>
        <taxon>Hyphomicrobiales</taxon>
        <taxon>Aurantimonadaceae</taxon>
        <taxon>Aureimonas</taxon>
    </lineage>
</organism>
<name>A0A1H0MDY0_9HYPH</name>
<dbReference type="EMBL" id="FNIT01000013">
    <property type="protein sequence ID" value="SDO78604.1"/>
    <property type="molecule type" value="Genomic_DNA"/>
</dbReference>
<evidence type="ECO:0000256" key="1">
    <source>
        <dbReference type="SAM" id="Phobius"/>
    </source>
</evidence>
<evidence type="ECO:0000313" key="3">
    <source>
        <dbReference type="Proteomes" id="UP000198793"/>
    </source>
</evidence>
<dbReference type="STRING" id="1166073.SAMN05192530_11365"/>
<reference evidence="2 3" key="1">
    <citation type="submission" date="2016-10" db="EMBL/GenBank/DDBJ databases">
        <authorList>
            <person name="de Groot N.N."/>
        </authorList>
    </citation>
    <scope>NUCLEOTIDE SEQUENCE [LARGE SCALE GENOMIC DNA]</scope>
    <source>
        <strain evidence="3">L7-484,KACC 16230,DSM 25025</strain>
    </source>
</reference>
<accession>A0A1H0MDY0</accession>
<keyword evidence="1" id="KW-1133">Transmembrane helix</keyword>
<evidence type="ECO:0000313" key="2">
    <source>
        <dbReference type="EMBL" id="SDO78604.1"/>
    </source>
</evidence>
<protein>
    <submittedName>
        <fullName evidence="2">AsmA-like C-terminal region</fullName>
    </submittedName>
</protein>
<keyword evidence="1" id="KW-0812">Transmembrane</keyword>
<dbReference type="Proteomes" id="UP000198793">
    <property type="component" value="Unassembled WGS sequence"/>
</dbReference>
<keyword evidence="3" id="KW-1185">Reference proteome</keyword>
<dbReference type="AlphaFoldDB" id="A0A1H0MDY0"/>
<keyword evidence="1" id="KW-0472">Membrane</keyword>
<gene>
    <name evidence="2" type="ORF">SAMN05192530_11365</name>
</gene>
<proteinExistence type="predicted"/>